<evidence type="ECO:0000256" key="1">
    <source>
        <dbReference type="SAM" id="MobiDB-lite"/>
    </source>
</evidence>
<gene>
    <name evidence="2" type="ORF">LCGC14_2844800</name>
</gene>
<feature type="non-terminal residue" evidence="2">
    <location>
        <position position="1"/>
    </location>
</feature>
<proteinExistence type="predicted"/>
<accession>A0A0F8YA79</accession>
<name>A0A0F8YA79_9ZZZZ</name>
<evidence type="ECO:0000313" key="2">
    <source>
        <dbReference type="EMBL" id="KKK78313.1"/>
    </source>
</evidence>
<protein>
    <submittedName>
        <fullName evidence="2">Uncharacterized protein</fullName>
    </submittedName>
</protein>
<dbReference type="EMBL" id="LAZR01054546">
    <property type="protein sequence ID" value="KKK78313.1"/>
    <property type="molecule type" value="Genomic_DNA"/>
</dbReference>
<feature type="compositionally biased region" description="Basic and acidic residues" evidence="1">
    <location>
        <begin position="78"/>
        <end position="88"/>
    </location>
</feature>
<comment type="caution">
    <text evidence="2">The sequence shown here is derived from an EMBL/GenBank/DDBJ whole genome shotgun (WGS) entry which is preliminary data.</text>
</comment>
<dbReference type="AlphaFoldDB" id="A0A0F8YA79"/>
<sequence>TEALTLHVGAGLSIGILITSAQAVSIPGTLAVTGVATFTTNVIQTAGNNFHWWYHQHRHDDGYHDPPAVCDESNPSVQEDRRCAWDDR</sequence>
<feature type="region of interest" description="Disordered" evidence="1">
    <location>
        <begin position="64"/>
        <end position="88"/>
    </location>
</feature>
<reference evidence="2" key="1">
    <citation type="journal article" date="2015" name="Nature">
        <title>Complex archaea that bridge the gap between prokaryotes and eukaryotes.</title>
        <authorList>
            <person name="Spang A."/>
            <person name="Saw J.H."/>
            <person name="Jorgensen S.L."/>
            <person name="Zaremba-Niedzwiedzka K."/>
            <person name="Martijn J."/>
            <person name="Lind A.E."/>
            <person name="van Eijk R."/>
            <person name="Schleper C."/>
            <person name="Guy L."/>
            <person name="Ettema T.J."/>
        </authorList>
    </citation>
    <scope>NUCLEOTIDE SEQUENCE</scope>
</reference>
<organism evidence="2">
    <name type="scientific">marine sediment metagenome</name>
    <dbReference type="NCBI Taxonomy" id="412755"/>
    <lineage>
        <taxon>unclassified sequences</taxon>
        <taxon>metagenomes</taxon>
        <taxon>ecological metagenomes</taxon>
    </lineage>
</organism>